<sequence length="266" mass="26331">MTSTPPAPGTSAPTTATTATTATAKTAETAATTKTAKTAATTATEPTPVVATPSAPTARRPRRSRWALDARDLAHVATFAALTAALGLAPPLYVLGGAVPITAQTLGVMLAGTLLGAYRGALAMATFVALVAAGLPLLSGGRGGLSILLGPSGGYVVAWIAGAALVGWLVQRTVARRGLSHGVPRSASRTLALDVLVAALVGGVAFVYACGIPWQAAMLGLPQTTVALGALAFVPGDLLKAVVAASVTVAVLRAYPAAPVLRAARG</sequence>
<keyword evidence="11" id="KW-1185">Reference proteome</keyword>
<evidence type="ECO:0000256" key="3">
    <source>
        <dbReference type="ARBA" id="ARBA00022448"/>
    </source>
</evidence>
<evidence type="ECO:0000256" key="9">
    <source>
        <dbReference type="SAM" id="Phobius"/>
    </source>
</evidence>
<dbReference type="Proteomes" id="UP000231693">
    <property type="component" value="Unassembled WGS sequence"/>
</dbReference>
<keyword evidence="6 9" id="KW-1133">Transmembrane helix</keyword>
<dbReference type="EMBL" id="PGFE01000001">
    <property type="protein sequence ID" value="PJJ76869.1"/>
    <property type="molecule type" value="Genomic_DNA"/>
</dbReference>
<name>A0A2M9CY68_9CELL</name>
<evidence type="ECO:0000313" key="11">
    <source>
        <dbReference type="Proteomes" id="UP000231693"/>
    </source>
</evidence>
<evidence type="ECO:0000256" key="6">
    <source>
        <dbReference type="ARBA" id="ARBA00022989"/>
    </source>
</evidence>
<dbReference type="PANTHER" id="PTHR34295">
    <property type="entry name" value="BIOTIN TRANSPORTER BIOY"/>
    <property type="match status" value="1"/>
</dbReference>
<dbReference type="GO" id="GO:0005886">
    <property type="term" value="C:plasma membrane"/>
    <property type="evidence" value="ECO:0007669"/>
    <property type="project" value="UniProtKB-SubCell"/>
</dbReference>
<feature type="transmembrane region" description="Helical" evidence="9">
    <location>
        <begin position="191"/>
        <end position="214"/>
    </location>
</feature>
<evidence type="ECO:0000256" key="7">
    <source>
        <dbReference type="ARBA" id="ARBA00023136"/>
    </source>
</evidence>
<reference evidence="10 11" key="1">
    <citation type="submission" date="2017-11" db="EMBL/GenBank/DDBJ databases">
        <title>Genomic Encyclopedia of Archaeal and Bacterial Type Strains, Phase II (KMG-II): From Individual Species to Whole Genera.</title>
        <authorList>
            <person name="Goeker M."/>
        </authorList>
    </citation>
    <scope>NUCLEOTIDE SEQUENCE [LARGE SCALE GENOMIC DNA]</scope>
    <source>
        <strain evidence="10 11">DSM 25478</strain>
    </source>
</reference>
<evidence type="ECO:0000256" key="4">
    <source>
        <dbReference type="ARBA" id="ARBA00022475"/>
    </source>
</evidence>
<feature type="transmembrane region" description="Helical" evidence="9">
    <location>
        <begin position="226"/>
        <end position="252"/>
    </location>
</feature>
<accession>A0A2M9CY68</accession>
<dbReference type="AlphaFoldDB" id="A0A2M9CY68"/>
<keyword evidence="7 9" id="KW-0472">Membrane</keyword>
<protein>
    <submittedName>
        <fullName evidence="10">Biotin transport system substrate-specific component</fullName>
    </submittedName>
</protein>
<comment type="similarity">
    <text evidence="2">Belongs to the BioY family.</text>
</comment>
<gene>
    <name evidence="10" type="ORF">CLV28_0077</name>
</gene>
<evidence type="ECO:0000256" key="2">
    <source>
        <dbReference type="ARBA" id="ARBA00010692"/>
    </source>
</evidence>
<feature type="transmembrane region" description="Helical" evidence="9">
    <location>
        <begin position="152"/>
        <end position="170"/>
    </location>
</feature>
<evidence type="ECO:0000313" key="10">
    <source>
        <dbReference type="EMBL" id="PJJ76869.1"/>
    </source>
</evidence>
<dbReference type="RefSeq" id="WP_100421353.1">
    <property type="nucleotide sequence ID" value="NZ_BOOX01000015.1"/>
</dbReference>
<comment type="subcellular location">
    <subcellularLocation>
        <location evidence="1">Cell membrane</location>
        <topology evidence="1">Multi-pass membrane protein</topology>
    </subcellularLocation>
</comment>
<dbReference type="InterPro" id="IPR003784">
    <property type="entry name" value="BioY"/>
</dbReference>
<feature type="compositionally biased region" description="Low complexity" evidence="8">
    <location>
        <begin position="9"/>
        <end position="58"/>
    </location>
</feature>
<dbReference type="PANTHER" id="PTHR34295:SF4">
    <property type="entry name" value="BIOTIN TRANSPORTER BIOY-RELATED"/>
    <property type="match status" value="1"/>
</dbReference>
<dbReference type="Gene3D" id="1.10.1760.20">
    <property type="match status" value="1"/>
</dbReference>
<keyword evidence="5 9" id="KW-0812">Transmembrane</keyword>
<evidence type="ECO:0000256" key="8">
    <source>
        <dbReference type="SAM" id="MobiDB-lite"/>
    </source>
</evidence>
<evidence type="ECO:0000256" key="5">
    <source>
        <dbReference type="ARBA" id="ARBA00022692"/>
    </source>
</evidence>
<feature type="transmembrane region" description="Helical" evidence="9">
    <location>
        <begin position="122"/>
        <end position="140"/>
    </location>
</feature>
<comment type="caution">
    <text evidence="10">The sequence shown here is derived from an EMBL/GenBank/DDBJ whole genome shotgun (WGS) entry which is preliminary data.</text>
</comment>
<organism evidence="10 11">
    <name type="scientific">Sediminihabitans luteus</name>
    <dbReference type="NCBI Taxonomy" id="1138585"/>
    <lineage>
        <taxon>Bacteria</taxon>
        <taxon>Bacillati</taxon>
        <taxon>Actinomycetota</taxon>
        <taxon>Actinomycetes</taxon>
        <taxon>Micrococcales</taxon>
        <taxon>Cellulomonadaceae</taxon>
        <taxon>Sediminihabitans</taxon>
    </lineage>
</organism>
<dbReference type="Pfam" id="PF02632">
    <property type="entry name" value="BioY"/>
    <property type="match status" value="1"/>
</dbReference>
<dbReference type="GO" id="GO:0015225">
    <property type="term" value="F:biotin transmembrane transporter activity"/>
    <property type="evidence" value="ECO:0007669"/>
    <property type="project" value="InterPro"/>
</dbReference>
<evidence type="ECO:0000256" key="1">
    <source>
        <dbReference type="ARBA" id="ARBA00004651"/>
    </source>
</evidence>
<feature type="transmembrane region" description="Helical" evidence="9">
    <location>
        <begin position="72"/>
        <end position="89"/>
    </location>
</feature>
<proteinExistence type="inferred from homology"/>
<keyword evidence="3" id="KW-0813">Transport</keyword>
<feature type="region of interest" description="Disordered" evidence="8">
    <location>
        <begin position="1"/>
        <end position="63"/>
    </location>
</feature>
<keyword evidence="4" id="KW-1003">Cell membrane</keyword>